<sequence>MLKPWLLTVVALLAACGQAGALYLPDEPAPPAQAPPHDSPPSPQAPPAAGPDTPAPPATP</sequence>
<feature type="region of interest" description="Disordered" evidence="7">
    <location>
        <begin position="22"/>
        <end position="60"/>
    </location>
</feature>
<comment type="subcellular location">
    <subcellularLocation>
        <location evidence="1">Cell outer membrane</location>
        <topology evidence="1">Lipid-anchor</topology>
    </subcellularLocation>
</comment>
<evidence type="ECO:0000256" key="2">
    <source>
        <dbReference type="ARBA" id="ARBA00022729"/>
    </source>
</evidence>
<accession>A0A1I2H1I5</accession>
<name>A0A1I2H1I5_9GAMM</name>
<evidence type="ECO:0008006" key="11">
    <source>
        <dbReference type="Google" id="ProtNLM"/>
    </source>
</evidence>
<evidence type="ECO:0000256" key="1">
    <source>
        <dbReference type="ARBA" id="ARBA00004459"/>
    </source>
</evidence>
<evidence type="ECO:0000256" key="5">
    <source>
        <dbReference type="ARBA" id="ARBA00023237"/>
    </source>
</evidence>
<reference evidence="9 10" key="1">
    <citation type="submission" date="2016-10" db="EMBL/GenBank/DDBJ databases">
        <authorList>
            <person name="de Groot N.N."/>
        </authorList>
    </citation>
    <scope>NUCLEOTIDE SEQUENCE [LARGE SCALE GENOMIC DNA]</scope>
    <source>
        <strain evidence="9 10">DSM 23609</strain>
    </source>
</reference>
<protein>
    <recommendedName>
        <fullName evidence="11">Lipoprotein-attachment site-containing protein</fullName>
    </recommendedName>
</protein>
<dbReference type="RefSeq" id="WP_091529990.1">
    <property type="nucleotide sequence ID" value="NZ_FOOC01000001.1"/>
</dbReference>
<keyword evidence="3" id="KW-0472">Membrane</keyword>
<evidence type="ECO:0000256" key="4">
    <source>
        <dbReference type="ARBA" id="ARBA00023139"/>
    </source>
</evidence>
<organism evidence="9 10">
    <name type="scientific">Fontimonas thermophila</name>
    <dbReference type="NCBI Taxonomy" id="1076937"/>
    <lineage>
        <taxon>Bacteria</taxon>
        <taxon>Pseudomonadati</taxon>
        <taxon>Pseudomonadota</taxon>
        <taxon>Gammaproteobacteria</taxon>
        <taxon>Nevskiales</taxon>
        <taxon>Nevskiaceae</taxon>
        <taxon>Fontimonas</taxon>
    </lineage>
</organism>
<evidence type="ECO:0000256" key="7">
    <source>
        <dbReference type="SAM" id="MobiDB-lite"/>
    </source>
</evidence>
<evidence type="ECO:0000313" key="10">
    <source>
        <dbReference type="Proteomes" id="UP000199771"/>
    </source>
</evidence>
<dbReference type="Proteomes" id="UP000199771">
    <property type="component" value="Unassembled WGS sequence"/>
</dbReference>
<evidence type="ECO:0000256" key="8">
    <source>
        <dbReference type="SAM" id="SignalP"/>
    </source>
</evidence>
<keyword evidence="10" id="KW-1185">Reference proteome</keyword>
<proteinExistence type="predicted"/>
<feature type="chain" id="PRO_5011515282" description="Lipoprotein-attachment site-containing protein" evidence="8">
    <location>
        <begin position="22"/>
        <end position="60"/>
    </location>
</feature>
<feature type="signal peptide" evidence="8">
    <location>
        <begin position="1"/>
        <end position="21"/>
    </location>
</feature>
<evidence type="ECO:0000256" key="6">
    <source>
        <dbReference type="ARBA" id="ARBA00023288"/>
    </source>
</evidence>
<dbReference type="InterPro" id="IPR032831">
    <property type="entry name" value="LptM_cons"/>
</dbReference>
<keyword evidence="5" id="KW-0998">Cell outer membrane</keyword>
<evidence type="ECO:0000313" key="9">
    <source>
        <dbReference type="EMBL" id="SFF23945.1"/>
    </source>
</evidence>
<evidence type="ECO:0000256" key="3">
    <source>
        <dbReference type="ARBA" id="ARBA00023136"/>
    </source>
</evidence>
<dbReference type="PROSITE" id="PS51257">
    <property type="entry name" value="PROKAR_LIPOPROTEIN"/>
    <property type="match status" value="1"/>
</dbReference>
<dbReference type="NCBIfam" id="NF047847">
    <property type="entry name" value="SS_mature_LptM"/>
    <property type="match status" value="1"/>
</dbReference>
<feature type="compositionally biased region" description="Pro residues" evidence="7">
    <location>
        <begin position="27"/>
        <end position="60"/>
    </location>
</feature>
<dbReference type="AlphaFoldDB" id="A0A1I2H1I5"/>
<dbReference type="EMBL" id="FOOC01000001">
    <property type="protein sequence ID" value="SFF23945.1"/>
    <property type="molecule type" value="Genomic_DNA"/>
</dbReference>
<keyword evidence="4" id="KW-0564">Palmitate</keyword>
<gene>
    <name evidence="9" type="ORF">SAMN04488120_101108</name>
</gene>
<keyword evidence="2 8" id="KW-0732">Signal</keyword>
<keyword evidence="6" id="KW-0449">Lipoprotein</keyword>
<dbReference type="STRING" id="1076937.SAMN04488120_101108"/>